<reference evidence="8 10" key="2">
    <citation type="submission" date="2018-08" db="EMBL/GenBank/DDBJ databases">
        <title>Genetic Globetrotter - A new plasmid hitch-hiking vast phylogenetic and geographic distances.</title>
        <authorList>
            <person name="Vollmers J."/>
            <person name="Petersen J."/>
        </authorList>
    </citation>
    <scope>NUCLEOTIDE SEQUENCE [LARGE SCALE GENOMIC DNA]</scope>
    <source>
        <strain evidence="8 10">DSM 26383</strain>
    </source>
</reference>
<dbReference type="InterPro" id="IPR011408">
    <property type="entry name" value="Aldehyde_DH"/>
</dbReference>
<dbReference type="InterPro" id="IPR016161">
    <property type="entry name" value="Ald_DH/histidinol_DH"/>
</dbReference>
<evidence type="ECO:0000256" key="4">
    <source>
        <dbReference type="PROSITE-ProRule" id="PRU10007"/>
    </source>
</evidence>
<accession>A0A0T5P9F6</accession>
<dbReference type="Pfam" id="PF00171">
    <property type="entry name" value="Aldedh"/>
    <property type="match status" value="2"/>
</dbReference>
<dbReference type="EMBL" id="LAXI01000006">
    <property type="protein sequence ID" value="KRS17649.1"/>
    <property type="molecule type" value="Genomic_DNA"/>
</dbReference>
<dbReference type="InterPro" id="IPR015590">
    <property type="entry name" value="Aldehyde_DH_dom"/>
</dbReference>
<dbReference type="SUPFAM" id="SSF53720">
    <property type="entry name" value="ALDH-like"/>
    <property type="match status" value="2"/>
</dbReference>
<dbReference type="KEGG" id="rid:RIdsm_00390"/>
<dbReference type="InterPro" id="IPR016163">
    <property type="entry name" value="Ald_DH_C"/>
</dbReference>
<feature type="domain" description="Aldehyde dehydrogenase" evidence="6">
    <location>
        <begin position="46"/>
        <end position="481"/>
    </location>
</feature>
<dbReference type="OrthoDB" id="7827050at2"/>
<proteinExistence type="inferred from homology"/>
<name>A0A0T5P9F6_9RHOB</name>
<gene>
    <name evidence="8" type="primary">aldA_1</name>
    <name evidence="8" type="ORF">RIdsm_00390</name>
    <name evidence="7" type="ORF">XM52_11570</name>
</gene>
<evidence type="ECO:0000256" key="1">
    <source>
        <dbReference type="ARBA" id="ARBA00009986"/>
    </source>
</evidence>
<keyword evidence="2 5" id="KW-0560">Oxidoreductase</keyword>
<evidence type="ECO:0000259" key="6">
    <source>
        <dbReference type="Pfam" id="PF00171"/>
    </source>
</evidence>
<dbReference type="CDD" id="cd07111">
    <property type="entry name" value="ALDH_F16"/>
    <property type="match status" value="1"/>
</dbReference>
<dbReference type="InterPro" id="IPR029510">
    <property type="entry name" value="Ald_DH_CS_GLU"/>
</dbReference>
<evidence type="ECO:0000256" key="2">
    <source>
        <dbReference type="ARBA" id="ARBA00023002"/>
    </source>
</evidence>
<dbReference type="Proteomes" id="UP000325785">
    <property type="component" value="Chromosome"/>
</dbReference>
<reference evidence="7 9" key="1">
    <citation type="submission" date="2015-04" db="EMBL/GenBank/DDBJ databases">
        <title>The draft genome sequence of Roseovarius indicus B108T.</title>
        <authorList>
            <person name="Li G."/>
            <person name="Lai Q."/>
            <person name="Shao Z."/>
            <person name="Yan P."/>
        </authorList>
    </citation>
    <scope>NUCLEOTIDE SEQUENCE [LARGE SCALE GENOMIC DNA]</scope>
    <source>
        <strain evidence="7 9">B108</strain>
    </source>
</reference>
<evidence type="ECO:0000313" key="10">
    <source>
        <dbReference type="Proteomes" id="UP000325785"/>
    </source>
</evidence>
<evidence type="ECO:0000313" key="8">
    <source>
        <dbReference type="EMBL" id="QEW24609.1"/>
    </source>
</evidence>
<dbReference type="EMBL" id="CP031598">
    <property type="protein sequence ID" value="QEW24609.1"/>
    <property type="molecule type" value="Genomic_DNA"/>
</dbReference>
<dbReference type="Gene3D" id="3.40.605.10">
    <property type="entry name" value="Aldehyde Dehydrogenase, Chain A, domain 1"/>
    <property type="match status" value="2"/>
</dbReference>
<comment type="similarity">
    <text evidence="1 3 5">Belongs to the aldehyde dehydrogenase family.</text>
</comment>
<dbReference type="RefSeq" id="WP_057816291.1">
    <property type="nucleotide sequence ID" value="NZ_CP031598.1"/>
</dbReference>
<feature type="active site" evidence="4">
    <location>
        <position position="264"/>
    </location>
</feature>
<feature type="domain" description="Aldehyde dehydrogenase" evidence="6">
    <location>
        <begin position="528"/>
        <end position="749"/>
    </location>
</feature>
<dbReference type="GO" id="GO:0004029">
    <property type="term" value="F:aldehyde dehydrogenase (NAD+) activity"/>
    <property type="evidence" value="ECO:0007669"/>
    <property type="project" value="UniProtKB-EC"/>
</dbReference>
<keyword evidence="9" id="KW-1185">Reference proteome</keyword>
<dbReference type="Gene3D" id="3.40.309.10">
    <property type="entry name" value="Aldehyde Dehydrogenase, Chain A, domain 2"/>
    <property type="match status" value="1"/>
</dbReference>
<dbReference type="FunFam" id="3.40.605.10:FF:000007">
    <property type="entry name" value="NAD/NADP-dependent betaine aldehyde dehydrogenase"/>
    <property type="match status" value="1"/>
</dbReference>
<dbReference type="InterPro" id="IPR016162">
    <property type="entry name" value="Ald_DH_N"/>
</dbReference>
<evidence type="ECO:0000256" key="3">
    <source>
        <dbReference type="PIRNR" id="PIRNR036490"/>
    </source>
</evidence>
<dbReference type="Proteomes" id="UP000051401">
    <property type="component" value="Unassembled WGS sequence"/>
</dbReference>
<protein>
    <submittedName>
        <fullName evidence="7 8">Aldehyde dehydrogenase</fullName>
        <ecNumber evidence="8">1.2.1.3</ecNumber>
    </submittedName>
</protein>
<dbReference type="STRING" id="540747.SAMN04488031_107181"/>
<evidence type="ECO:0000313" key="7">
    <source>
        <dbReference type="EMBL" id="KRS17649.1"/>
    </source>
</evidence>
<dbReference type="PROSITE" id="PS00687">
    <property type="entry name" value="ALDEHYDE_DEHYDR_GLU"/>
    <property type="match status" value="1"/>
</dbReference>
<dbReference type="PATRIC" id="fig|540747.5.peg.5291"/>
<evidence type="ECO:0000256" key="5">
    <source>
        <dbReference type="RuleBase" id="RU003345"/>
    </source>
</evidence>
<dbReference type="EC" id="1.2.1.3" evidence="8"/>
<sequence length="781" mass="83652">MTVREIYDTMAYGAAPESAADAYAWLVDQGDRFGHFIDGVFTDPGEGFESRNPATGEVLATLTQATAEDVEESVAAARKAQGRWERLGGPGRARHLYALARLLQKHARLFAVLETLDNGKPIREARDIDVPLAQRHFYFHAGLAQLLESERPGQQALGVCGQVIPWNFPLLMLSWKVAPALAAGNTVVLKPAEWTSLTALLFADICRQAGLPKGVVNIVTGDGEVGEMIVAHEGIDKVAFTGSTAVGRRIREVTAGQGKGLTLELGGKSPYVVFDDADLDSAVEGLVDAIWFNQGQVCCAGSRLLVQEGVAERFHDKLRHRMANLRMGNPLDKCIDIGAMVDPVQRDRVAEMVAACDSGQTYRADIDTPQTGAFYPPTLITGLSPADPLMQEEIFGPVLVGTTFRTPAEAVQLANNIRYGLAASVWSENLNLALDVAPKLAAGVVWINGTNMFDAAAPFGGVRESGFGREGGWEGLSAYLKPAGQPKKLKPLEPFPGNGDPEPGIDRTPKLYIGGKQARPDGGYSRAIHARSGKLLGQVPIANRKDIRNAVEAARGASAWSATPGHSRAQILYYMAENLSARTDDFASRINAQTGARTGKREVEAAITRLFSYAAWADKFDGQAHGVPLRGMALAMREPVGVIGVICPDEAPLLGLISMIGPAMAMGNRAVLLASEPFPLSALEFVQILETSDVPGGVVNILTGSHAELAPHLAGHADVDAVWSFSSSDISGEVERASAGNLKRTWVNNGHARDWFAPEAEGRAFLEQATEVKTVWVPYGE</sequence>
<dbReference type="AlphaFoldDB" id="A0A0T5P9F6"/>
<dbReference type="PANTHER" id="PTHR11699">
    <property type="entry name" value="ALDEHYDE DEHYDROGENASE-RELATED"/>
    <property type="match status" value="1"/>
</dbReference>
<evidence type="ECO:0000313" key="9">
    <source>
        <dbReference type="Proteomes" id="UP000051401"/>
    </source>
</evidence>
<organism evidence="7 9">
    <name type="scientific">Roseovarius indicus</name>
    <dbReference type="NCBI Taxonomy" id="540747"/>
    <lineage>
        <taxon>Bacteria</taxon>
        <taxon>Pseudomonadati</taxon>
        <taxon>Pseudomonadota</taxon>
        <taxon>Alphaproteobacteria</taxon>
        <taxon>Rhodobacterales</taxon>
        <taxon>Roseobacteraceae</taxon>
        <taxon>Roseovarius</taxon>
    </lineage>
</organism>
<dbReference type="PIRSF" id="PIRSF036490">
    <property type="entry name" value="Aldedh_dupl"/>
    <property type="match status" value="1"/>
</dbReference>